<dbReference type="PANTHER" id="PTHR33514:SF13">
    <property type="entry name" value="PROTEIN ABCI12, CHLOROPLASTIC"/>
    <property type="match status" value="1"/>
</dbReference>
<organism evidence="7 8">
    <name type="scientific">Rhizobium oryzicola</name>
    <dbReference type="NCBI Taxonomy" id="1232668"/>
    <lineage>
        <taxon>Bacteria</taxon>
        <taxon>Pseudomonadati</taxon>
        <taxon>Pseudomonadota</taxon>
        <taxon>Alphaproteobacteria</taxon>
        <taxon>Hyphomicrobiales</taxon>
        <taxon>Rhizobiaceae</taxon>
        <taxon>Rhizobium/Agrobacterium group</taxon>
        <taxon>Rhizobium</taxon>
    </lineage>
</organism>
<accession>A0ABT8SSC6</accession>
<sequence>MKTLYAEGDSILHRASARSKLVGLLLAGILTFLVTSIPLLIGLLVASALLLLSTRLGLKDLLRRLVPLAVTISILCGLTMLLQTVETGIISLLRLTLLLLVSTAVTATTAISDVMDEITAAATPLERLGLLRAADIGLAIGLVIRFVPEVAERYEVLRDAHTARGIRPKTLSLLVPLIILTLRDADEIAAAIDARGVRR</sequence>
<evidence type="ECO:0000256" key="3">
    <source>
        <dbReference type="ARBA" id="ARBA00022692"/>
    </source>
</evidence>
<comment type="caution">
    <text evidence="7">The sequence shown here is derived from an EMBL/GenBank/DDBJ whole genome shotgun (WGS) entry which is preliminary data.</text>
</comment>
<dbReference type="PANTHER" id="PTHR33514">
    <property type="entry name" value="PROTEIN ABCI12, CHLOROPLASTIC"/>
    <property type="match status" value="1"/>
</dbReference>
<evidence type="ECO:0000256" key="6">
    <source>
        <dbReference type="SAM" id="Phobius"/>
    </source>
</evidence>
<evidence type="ECO:0000313" key="8">
    <source>
        <dbReference type="Proteomes" id="UP001169006"/>
    </source>
</evidence>
<keyword evidence="5 6" id="KW-0472">Membrane</keyword>
<comment type="similarity">
    <text evidence="2">Belongs to the CbiQ family.</text>
</comment>
<name>A0ABT8SSC6_9HYPH</name>
<evidence type="ECO:0000256" key="1">
    <source>
        <dbReference type="ARBA" id="ARBA00004141"/>
    </source>
</evidence>
<dbReference type="InterPro" id="IPR003339">
    <property type="entry name" value="ABC/ECF_trnsptr_transmembrane"/>
</dbReference>
<reference evidence="7" key="1">
    <citation type="journal article" date="2015" name="Int. J. Syst. Evol. Microbiol.">
        <title>Rhizobium oryzicola sp. nov., potential plant-growth-promoting endophytic bacteria isolated from rice roots.</title>
        <authorList>
            <person name="Zhang X.X."/>
            <person name="Gao J.S."/>
            <person name="Cao Y.H."/>
            <person name="Sheirdil R.A."/>
            <person name="Wang X.C."/>
            <person name="Zhang L."/>
        </authorList>
    </citation>
    <scope>NUCLEOTIDE SEQUENCE</scope>
    <source>
        <strain evidence="7">05753</strain>
    </source>
</reference>
<feature type="transmembrane region" description="Helical" evidence="6">
    <location>
        <begin position="21"/>
        <end position="53"/>
    </location>
</feature>
<evidence type="ECO:0000256" key="5">
    <source>
        <dbReference type="ARBA" id="ARBA00023136"/>
    </source>
</evidence>
<protein>
    <submittedName>
        <fullName evidence="7">CbiQ family ECF transporter T component</fullName>
    </submittedName>
</protein>
<comment type="subcellular location">
    <subcellularLocation>
        <location evidence="1">Membrane</location>
        <topology evidence="1">Multi-pass membrane protein</topology>
    </subcellularLocation>
</comment>
<reference evidence="7" key="2">
    <citation type="submission" date="2023-07" db="EMBL/GenBank/DDBJ databases">
        <authorList>
            <person name="Sun H."/>
        </authorList>
    </citation>
    <scope>NUCLEOTIDE SEQUENCE</scope>
    <source>
        <strain evidence="7">05753</strain>
    </source>
</reference>
<dbReference type="EMBL" id="JAUKWQ010000001">
    <property type="protein sequence ID" value="MDO1581279.1"/>
    <property type="molecule type" value="Genomic_DNA"/>
</dbReference>
<keyword evidence="3 6" id="KW-0812">Transmembrane</keyword>
<dbReference type="RefSeq" id="WP_302075398.1">
    <property type="nucleotide sequence ID" value="NZ_JAUKWQ010000001.1"/>
</dbReference>
<gene>
    <name evidence="7" type="ORF">Q2T52_04140</name>
</gene>
<feature type="transmembrane region" description="Helical" evidence="6">
    <location>
        <begin position="65"/>
        <end position="85"/>
    </location>
</feature>
<proteinExistence type="inferred from homology"/>
<dbReference type="Pfam" id="PF02361">
    <property type="entry name" value="CbiQ"/>
    <property type="match status" value="1"/>
</dbReference>
<dbReference type="Proteomes" id="UP001169006">
    <property type="component" value="Unassembled WGS sequence"/>
</dbReference>
<evidence type="ECO:0000256" key="2">
    <source>
        <dbReference type="ARBA" id="ARBA00008564"/>
    </source>
</evidence>
<evidence type="ECO:0000256" key="4">
    <source>
        <dbReference type="ARBA" id="ARBA00022989"/>
    </source>
</evidence>
<keyword evidence="8" id="KW-1185">Reference proteome</keyword>
<evidence type="ECO:0000313" key="7">
    <source>
        <dbReference type="EMBL" id="MDO1581279.1"/>
    </source>
</evidence>
<keyword evidence="4 6" id="KW-1133">Transmembrane helix</keyword>
<feature type="transmembrane region" description="Helical" evidence="6">
    <location>
        <begin position="92"/>
        <end position="111"/>
    </location>
</feature>